<sequence>MQESTLRVVSPAMMSAPSRMIRFDRSACAPSEVYLAPGHICSAQETPSGTHSSTLHEVHCVYVEVVSLT</sequence>
<dbReference type="Proteomes" id="UP000292957">
    <property type="component" value="Unassembled WGS sequence"/>
</dbReference>
<proteinExistence type="predicted"/>
<gene>
    <name evidence="1" type="ORF">BD311DRAFT_744167</name>
</gene>
<name>A0A4Q9N642_9APHY</name>
<dbReference type="EMBL" id="ML143386">
    <property type="protein sequence ID" value="TBU35537.1"/>
    <property type="molecule type" value="Genomic_DNA"/>
</dbReference>
<dbReference type="AlphaFoldDB" id="A0A4Q9N642"/>
<organism evidence="1">
    <name type="scientific">Dichomitus squalens</name>
    <dbReference type="NCBI Taxonomy" id="114155"/>
    <lineage>
        <taxon>Eukaryota</taxon>
        <taxon>Fungi</taxon>
        <taxon>Dikarya</taxon>
        <taxon>Basidiomycota</taxon>
        <taxon>Agaricomycotina</taxon>
        <taxon>Agaricomycetes</taxon>
        <taxon>Polyporales</taxon>
        <taxon>Polyporaceae</taxon>
        <taxon>Dichomitus</taxon>
    </lineage>
</organism>
<protein>
    <submittedName>
        <fullName evidence="1">Uncharacterized protein</fullName>
    </submittedName>
</protein>
<evidence type="ECO:0000313" key="1">
    <source>
        <dbReference type="EMBL" id="TBU35537.1"/>
    </source>
</evidence>
<reference evidence="1" key="1">
    <citation type="submission" date="2019-01" db="EMBL/GenBank/DDBJ databases">
        <title>Draft genome sequences of three monokaryotic isolates of the white-rot basidiomycete fungus Dichomitus squalens.</title>
        <authorList>
            <consortium name="DOE Joint Genome Institute"/>
            <person name="Lopez S.C."/>
            <person name="Andreopoulos B."/>
            <person name="Pangilinan J."/>
            <person name="Lipzen A."/>
            <person name="Riley R."/>
            <person name="Ahrendt S."/>
            <person name="Ng V."/>
            <person name="Barry K."/>
            <person name="Daum C."/>
            <person name="Grigoriev I.V."/>
            <person name="Hilden K.S."/>
            <person name="Makela M.R."/>
            <person name="de Vries R.P."/>
        </authorList>
    </citation>
    <scope>NUCLEOTIDE SEQUENCE [LARGE SCALE GENOMIC DNA]</scope>
    <source>
        <strain evidence="1">OM18370.1</strain>
    </source>
</reference>
<accession>A0A4Q9N642</accession>